<feature type="transmembrane region" description="Helical" evidence="1">
    <location>
        <begin position="260"/>
        <end position="276"/>
    </location>
</feature>
<dbReference type="Proteomes" id="UP000636479">
    <property type="component" value="Unassembled WGS sequence"/>
</dbReference>
<protein>
    <submittedName>
        <fullName evidence="2">Uncharacterized protein</fullName>
    </submittedName>
</protein>
<keyword evidence="1" id="KW-0812">Transmembrane</keyword>
<dbReference type="EMBL" id="JACAZF010000002">
    <property type="protein sequence ID" value="KAF7312371.1"/>
    <property type="molecule type" value="Genomic_DNA"/>
</dbReference>
<evidence type="ECO:0000313" key="2">
    <source>
        <dbReference type="EMBL" id="KAF7312371.1"/>
    </source>
</evidence>
<accession>A0A8H6T8W6</accession>
<feature type="transmembrane region" description="Helical" evidence="1">
    <location>
        <begin position="226"/>
        <end position="248"/>
    </location>
</feature>
<keyword evidence="1" id="KW-0472">Membrane</keyword>
<gene>
    <name evidence="2" type="ORF">MIND_00250400</name>
</gene>
<evidence type="ECO:0000256" key="1">
    <source>
        <dbReference type="SAM" id="Phobius"/>
    </source>
</evidence>
<reference evidence="2" key="1">
    <citation type="submission" date="2020-05" db="EMBL/GenBank/DDBJ databases">
        <title>Mycena genomes resolve the evolution of fungal bioluminescence.</title>
        <authorList>
            <person name="Tsai I.J."/>
        </authorList>
    </citation>
    <scope>NUCLEOTIDE SEQUENCE</scope>
    <source>
        <strain evidence="2">171206Taipei</strain>
    </source>
</reference>
<organism evidence="2 3">
    <name type="scientific">Mycena indigotica</name>
    <dbReference type="NCBI Taxonomy" id="2126181"/>
    <lineage>
        <taxon>Eukaryota</taxon>
        <taxon>Fungi</taxon>
        <taxon>Dikarya</taxon>
        <taxon>Basidiomycota</taxon>
        <taxon>Agaricomycotina</taxon>
        <taxon>Agaricomycetes</taxon>
        <taxon>Agaricomycetidae</taxon>
        <taxon>Agaricales</taxon>
        <taxon>Marasmiineae</taxon>
        <taxon>Mycenaceae</taxon>
        <taxon>Mycena</taxon>
    </lineage>
</organism>
<sequence length="306" mass="33873">MDNSGMSQMFPGDTLAEEKTSLRLLAVFNFLQIFGFMVVLITIIVAWMSPGVHRTRVWYSFMLSWLFYCLSYFMLAGGQVGPEPAFSVCLVQAALIYSGPVLISSATLSLILYMYLTLSFVLRNGTPTSKRHTTMIQVYPYIAWALRFIVALSIGLSHQSFVARDTTGFYCHFTNAVQATISAVIALITVLIMIFLEVRIAILLSRNWVAFRKFHPNSQSGISLPLIIRLCIFTIMSIVGLGLTALSFLPQSTVDEGKTHLAAAIIPCFAGFIFGTQKDTFKALMFWRPSIAEDKPTAKAGNSATV</sequence>
<keyword evidence="3" id="KW-1185">Reference proteome</keyword>
<dbReference type="OrthoDB" id="2896404at2759"/>
<name>A0A8H6T8W6_9AGAR</name>
<feature type="transmembrane region" description="Helical" evidence="1">
    <location>
        <begin position="20"/>
        <end position="45"/>
    </location>
</feature>
<feature type="transmembrane region" description="Helical" evidence="1">
    <location>
        <begin position="57"/>
        <end position="75"/>
    </location>
</feature>
<comment type="caution">
    <text evidence="2">The sequence shown here is derived from an EMBL/GenBank/DDBJ whole genome shotgun (WGS) entry which is preliminary data.</text>
</comment>
<feature type="transmembrane region" description="Helical" evidence="1">
    <location>
        <begin position="138"/>
        <end position="156"/>
    </location>
</feature>
<dbReference type="RefSeq" id="XP_037224479.1">
    <property type="nucleotide sequence ID" value="XM_037359384.1"/>
</dbReference>
<evidence type="ECO:0000313" key="3">
    <source>
        <dbReference type="Proteomes" id="UP000636479"/>
    </source>
</evidence>
<feature type="transmembrane region" description="Helical" evidence="1">
    <location>
        <begin position="95"/>
        <end position="118"/>
    </location>
</feature>
<dbReference type="AlphaFoldDB" id="A0A8H6T8W6"/>
<keyword evidence="1" id="KW-1133">Transmembrane helix</keyword>
<dbReference type="GeneID" id="59341900"/>
<feature type="transmembrane region" description="Helical" evidence="1">
    <location>
        <begin position="176"/>
        <end position="205"/>
    </location>
</feature>
<proteinExistence type="predicted"/>